<dbReference type="CDD" id="cd01392">
    <property type="entry name" value="HTH_LacI"/>
    <property type="match status" value="1"/>
</dbReference>
<name>A0A928GHW1_XYLRU</name>
<dbReference type="GO" id="GO:0000976">
    <property type="term" value="F:transcription cis-regulatory region binding"/>
    <property type="evidence" value="ECO:0007669"/>
    <property type="project" value="TreeGrafter"/>
</dbReference>
<dbReference type="SUPFAM" id="SSF47413">
    <property type="entry name" value="lambda repressor-like DNA-binding domains"/>
    <property type="match status" value="1"/>
</dbReference>
<dbReference type="InterPro" id="IPR000843">
    <property type="entry name" value="HTH_LacI"/>
</dbReference>
<dbReference type="EMBL" id="SUYD01000003">
    <property type="protein sequence ID" value="MBE6265400.1"/>
    <property type="molecule type" value="Genomic_DNA"/>
</dbReference>
<dbReference type="Gene3D" id="3.40.50.2300">
    <property type="match status" value="2"/>
</dbReference>
<dbReference type="GO" id="GO:0003700">
    <property type="term" value="F:DNA-binding transcription factor activity"/>
    <property type="evidence" value="ECO:0007669"/>
    <property type="project" value="TreeGrafter"/>
</dbReference>
<proteinExistence type="predicted"/>
<dbReference type="PROSITE" id="PS50932">
    <property type="entry name" value="HTH_LACI_2"/>
    <property type="match status" value="1"/>
</dbReference>
<organism evidence="6 7">
    <name type="scientific">Xylanibacter ruminicola</name>
    <name type="common">Prevotella ruminicola</name>
    <dbReference type="NCBI Taxonomy" id="839"/>
    <lineage>
        <taxon>Bacteria</taxon>
        <taxon>Pseudomonadati</taxon>
        <taxon>Bacteroidota</taxon>
        <taxon>Bacteroidia</taxon>
        <taxon>Bacteroidales</taxon>
        <taxon>Prevotellaceae</taxon>
        <taxon>Xylanibacter</taxon>
    </lineage>
</organism>
<sequence>MKRVSQREIANLLGVNVSTVSRALRGLEGVSSELRQQVLALAKEKGYRPNPFAVSLRYDTTRTIGVIVPDISFNHFAHIVKRIEAEARKEGYMCIITDSDDKYENEKNCLELLINMHVEGIIICPSQETNDFSHIQRLKKVHIPVVLFDRDADIDISSVVINDADSAHQATKTLIDGGAKRIAFLGGPNRMKQTTERKHGYIEALRESNMPIIKELVKCSYISYNSGLTDTLELLDLPEPPDAIIVTHGLLVGSALRAIDSRGLRIPEDIALIGYMSDWVSDVMSPRVSFVKQNQREIGTKAFKLLFDQLNGDTCVQHVIVKARLELRDSTR</sequence>
<evidence type="ECO:0000256" key="3">
    <source>
        <dbReference type="ARBA" id="ARBA00023163"/>
    </source>
</evidence>
<dbReference type="InterPro" id="IPR028082">
    <property type="entry name" value="Peripla_BP_I"/>
</dbReference>
<dbReference type="Pfam" id="PF00532">
    <property type="entry name" value="Peripla_BP_1"/>
    <property type="match status" value="1"/>
</dbReference>
<dbReference type="Pfam" id="PF00356">
    <property type="entry name" value="LacI"/>
    <property type="match status" value="1"/>
</dbReference>
<protein>
    <submittedName>
        <fullName evidence="6">LacI family transcriptional regulator</fullName>
    </submittedName>
</protein>
<keyword evidence="1" id="KW-0805">Transcription regulation</keyword>
<evidence type="ECO:0000313" key="7">
    <source>
        <dbReference type="Proteomes" id="UP000763088"/>
    </source>
</evidence>
<dbReference type="InterPro" id="IPR012318">
    <property type="entry name" value="HTH_CRP"/>
</dbReference>
<reference evidence="6" key="1">
    <citation type="submission" date="2019-04" db="EMBL/GenBank/DDBJ databases">
        <title>Evolution of Biomass-Degrading Anaerobic Consortia Revealed by Metagenomics.</title>
        <authorList>
            <person name="Peng X."/>
        </authorList>
    </citation>
    <scope>NUCLEOTIDE SEQUENCE</scope>
    <source>
        <strain evidence="6">SIG141</strain>
    </source>
</reference>
<evidence type="ECO:0000313" key="6">
    <source>
        <dbReference type="EMBL" id="MBE6265400.1"/>
    </source>
</evidence>
<dbReference type="Proteomes" id="UP000763088">
    <property type="component" value="Unassembled WGS sequence"/>
</dbReference>
<dbReference type="InterPro" id="IPR001761">
    <property type="entry name" value="Peripla_BP/Lac1_sug-bd_dom"/>
</dbReference>
<dbReference type="PANTHER" id="PTHR30146:SF109">
    <property type="entry name" value="HTH-TYPE TRANSCRIPTIONAL REGULATOR GALS"/>
    <property type="match status" value="1"/>
</dbReference>
<comment type="caution">
    <text evidence="6">The sequence shown here is derived from an EMBL/GenBank/DDBJ whole genome shotgun (WGS) entry which is preliminary data.</text>
</comment>
<dbReference type="PROSITE" id="PS51063">
    <property type="entry name" value="HTH_CRP_2"/>
    <property type="match status" value="1"/>
</dbReference>
<evidence type="ECO:0000259" key="5">
    <source>
        <dbReference type="PROSITE" id="PS51063"/>
    </source>
</evidence>
<evidence type="ECO:0000256" key="1">
    <source>
        <dbReference type="ARBA" id="ARBA00023015"/>
    </source>
</evidence>
<dbReference type="SUPFAM" id="SSF53822">
    <property type="entry name" value="Periplasmic binding protein-like I"/>
    <property type="match status" value="1"/>
</dbReference>
<dbReference type="PANTHER" id="PTHR30146">
    <property type="entry name" value="LACI-RELATED TRANSCRIPTIONAL REPRESSOR"/>
    <property type="match status" value="1"/>
</dbReference>
<dbReference type="Gene3D" id="1.10.260.40">
    <property type="entry name" value="lambda repressor-like DNA-binding domains"/>
    <property type="match status" value="1"/>
</dbReference>
<gene>
    <name evidence="6" type="ORF">E7102_02840</name>
</gene>
<dbReference type="CDD" id="cd06267">
    <property type="entry name" value="PBP1_LacI_sugar_binding-like"/>
    <property type="match status" value="1"/>
</dbReference>
<accession>A0A928GHW1</accession>
<dbReference type="SMART" id="SM00354">
    <property type="entry name" value="HTH_LACI"/>
    <property type="match status" value="1"/>
</dbReference>
<dbReference type="AlphaFoldDB" id="A0A928GHW1"/>
<feature type="domain" description="HTH crp-type" evidence="5">
    <location>
        <begin position="1"/>
        <end position="45"/>
    </location>
</feature>
<evidence type="ECO:0000259" key="4">
    <source>
        <dbReference type="PROSITE" id="PS50932"/>
    </source>
</evidence>
<feature type="domain" description="HTH lacI-type" evidence="4">
    <location>
        <begin position="4"/>
        <end position="58"/>
    </location>
</feature>
<keyword evidence="3" id="KW-0804">Transcription</keyword>
<evidence type="ECO:0000256" key="2">
    <source>
        <dbReference type="ARBA" id="ARBA00023125"/>
    </source>
</evidence>
<keyword evidence="2" id="KW-0238">DNA-binding</keyword>
<dbReference type="InterPro" id="IPR010982">
    <property type="entry name" value="Lambda_DNA-bd_dom_sf"/>
</dbReference>